<protein>
    <recommendedName>
        <fullName evidence="3">F-box domain-containing protein</fullName>
    </recommendedName>
</protein>
<accession>A0AAD7ABX5</accession>
<dbReference type="AlphaFoldDB" id="A0AAD7ABX5"/>
<sequence>MEERNGLGAYVDAHKALISPARRLPLDIVEEIFVACLPTHRNCVMSASEAPVLLGRICNSWRAISLSIPRLWARIHVVEPQPDPFNRPTASFDEKVAQRVQVIKMWLGRSGQCPLSISLESAPENSRPETEVSPAASVQFLRALVPFAPRWQHIHFTTPASYILEIISHLDIDMPWLETIAFHYQISRLLERIDWGHFSIFRGARISSVSIPGNIFIPERFPVRWDQLTTLTIGGPSWSVMADLRSEVIFRVISGCPELRCCKVVVRDDLETAMSTAPSQYPILELSFLHTLAIHCIGCAAPVVSVLLKRLSAPELSSMTFLGSTQDSTTLSDFFAGSLCLYSLEIDNHVLSKTSLLDTLCHLPSTMRQLKIPTTESAWGLQGSFDDDALAVLASSGPCPALQDLFIGHNLHGISDAAILQFITARMMLEPRTALKSVEIHFDRPMTIDIMPNLRPFIETGLTVSLIYTPSLQYSPWNGLPDAPAVVYPAWTAPTQNSTVW</sequence>
<keyword evidence="2" id="KW-1185">Reference proteome</keyword>
<name>A0AAD7ABX5_9AGAR</name>
<dbReference type="Proteomes" id="UP001218218">
    <property type="component" value="Unassembled WGS sequence"/>
</dbReference>
<organism evidence="1 2">
    <name type="scientific">Mycena albidolilacea</name>
    <dbReference type="NCBI Taxonomy" id="1033008"/>
    <lineage>
        <taxon>Eukaryota</taxon>
        <taxon>Fungi</taxon>
        <taxon>Dikarya</taxon>
        <taxon>Basidiomycota</taxon>
        <taxon>Agaricomycotina</taxon>
        <taxon>Agaricomycetes</taxon>
        <taxon>Agaricomycetidae</taxon>
        <taxon>Agaricales</taxon>
        <taxon>Marasmiineae</taxon>
        <taxon>Mycenaceae</taxon>
        <taxon>Mycena</taxon>
    </lineage>
</organism>
<reference evidence="1" key="1">
    <citation type="submission" date="2023-03" db="EMBL/GenBank/DDBJ databases">
        <title>Massive genome expansion in bonnet fungi (Mycena s.s.) driven by repeated elements and novel gene families across ecological guilds.</title>
        <authorList>
            <consortium name="Lawrence Berkeley National Laboratory"/>
            <person name="Harder C.B."/>
            <person name="Miyauchi S."/>
            <person name="Viragh M."/>
            <person name="Kuo A."/>
            <person name="Thoen E."/>
            <person name="Andreopoulos B."/>
            <person name="Lu D."/>
            <person name="Skrede I."/>
            <person name="Drula E."/>
            <person name="Henrissat B."/>
            <person name="Morin E."/>
            <person name="Kohler A."/>
            <person name="Barry K."/>
            <person name="LaButti K."/>
            <person name="Morin E."/>
            <person name="Salamov A."/>
            <person name="Lipzen A."/>
            <person name="Mereny Z."/>
            <person name="Hegedus B."/>
            <person name="Baldrian P."/>
            <person name="Stursova M."/>
            <person name="Weitz H."/>
            <person name="Taylor A."/>
            <person name="Grigoriev I.V."/>
            <person name="Nagy L.G."/>
            <person name="Martin F."/>
            <person name="Kauserud H."/>
        </authorList>
    </citation>
    <scope>NUCLEOTIDE SEQUENCE</scope>
    <source>
        <strain evidence="1">CBHHK002</strain>
    </source>
</reference>
<gene>
    <name evidence="1" type="ORF">DFH08DRAFT_855203</name>
</gene>
<evidence type="ECO:0000313" key="1">
    <source>
        <dbReference type="EMBL" id="KAJ7354544.1"/>
    </source>
</evidence>
<evidence type="ECO:0000313" key="2">
    <source>
        <dbReference type="Proteomes" id="UP001218218"/>
    </source>
</evidence>
<comment type="caution">
    <text evidence="1">The sequence shown here is derived from an EMBL/GenBank/DDBJ whole genome shotgun (WGS) entry which is preliminary data.</text>
</comment>
<dbReference type="EMBL" id="JARIHO010000010">
    <property type="protein sequence ID" value="KAJ7354544.1"/>
    <property type="molecule type" value="Genomic_DNA"/>
</dbReference>
<evidence type="ECO:0008006" key="3">
    <source>
        <dbReference type="Google" id="ProtNLM"/>
    </source>
</evidence>
<proteinExistence type="predicted"/>